<dbReference type="GO" id="GO:0005634">
    <property type="term" value="C:nucleus"/>
    <property type="evidence" value="ECO:0007669"/>
    <property type="project" value="UniProtKB-SubCell"/>
</dbReference>
<gene>
    <name evidence="5" type="ORF">AAFF_G00040920</name>
</gene>
<dbReference type="GO" id="GO:0003682">
    <property type="term" value="F:chromatin binding"/>
    <property type="evidence" value="ECO:0007669"/>
    <property type="project" value="TreeGrafter"/>
</dbReference>
<dbReference type="Pfam" id="PF04825">
    <property type="entry name" value="Rad21_Rec8_N"/>
    <property type="match status" value="1"/>
</dbReference>
<sequence>MDYVLVRAPPPQPGLPRPRLSLYLSSQLQYGIVIVYHRQCAILLEEIQQTIDRLMRSANSLNIDLVKPDRLVLTLPDSLSVLEESERAQDPFFGVMEYTLPSPSALIQFDGVELAEVTSEHTGIIEMLMEQQDQFPEEVEEKEQEREAERMIEQQRTTALAEQLGVTAVAGEDPVWMPEEVTGLSAEVPAAAPLERTPVSAIPLPCSPDRQREGETQEETFQVRGAAPKKRRRQLLFIDKQIQIPHGELQEMIQDTLTETQPHLYHPALHPDILALWKEGAVITPLSSAAARKRVSREFGQAQPEVS</sequence>
<accession>A0AAD7R252</accession>
<dbReference type="AlphaFoldDB" id="A0AAD7R252"/>
<comment type="caution">
    <text evidence="5">The sequence shown here is derived from an EMBL/GenBank/DDBJ whole genome shotgun (WGS) entry which is preliminary data.</text>
</comment>
<dbReference type="GO" id="GO:0006302">
    <property type="term" value="P:double-strand break repair"/>
    <property type="evidence" value="ECO:0007669"/>
    <property type="project" value="TreeGrafter"/>
</dbReference>
<evidence type="ECO:0000313" key="6">
    <source>
        <dbReference type="Proteomes" id="UP001221898"/>
    </source>
</evidence>
<evidence type="ECO:0000256" key="3">
    <source>
        <dbReference type="SAM" id="MobiDB-lite"/>
    </source>
</evidence>
<name>A0AAD7R252_9TELE</name>
<protein>
    <recommendedName>
        <fullName evidence="4">Rad21/Rec8-like protein N-terminal domain-containing protein</fullName>
    </recommendedName>
</protein>
<proteinExistence type="predicted"/>
<comment type="subcellular location">
    <subcellularLocation>
        <location evidence="1">Nucleus</location>
    </subcellularLocation>
</comment>
<evidence type="ECO:0000256" key="1">
    <source>
        <dbReference type="ARBA" id="ARBA00004123"/>
    </source>
</evidence>
<dbReference type="GO" id="GO:0051177">
    <property type="term" value="P:meiotic sister chromatid cohesion"/>
    <property type="evidence" value="ECO:0007669"/>
    <property type="project" value="TreeGrafter"/>
</dbReference>
<dbReference type="Proteomes" id="UP001221898">
    <property type="component" value="Unassembled WGS sequence"/>
</dbReference>
<feature type="non-terminal residue" evidence="5">
    <location>
        <position position="1"/>
    </location>
</feature>
<reference evidence="5" key="1">
    <citation type="journal article" date="2023" name="Science">
        <title>Genome structures resolve the early diversification of teleost fishes.</title>
        <authorList>
            <person name="Parey E."/>
            <person name="Louis A."/>
            <person name="Montfort J."/>
            <person name="Bouchez O."/>
            <person name="Roques C."/>
            <person name="Iampietro C."/>
            <person name="Lluch J."/>
            <person name="Castinel A."/>
            <person name="Donnadieu C."/>
            <person name="Desvignes T."/>
            <person name="Floi Bucao C."/>
            <person name="Jouanno E."/>
            <person name="Wen M."/>
            <person name="Mejri S."/>
            <person name="Dirks R."/>
            <person name="Jansen H."/>
            <person name="Henkel C."/>
            <person name="Chen W.J."/>
            <person name="Zahm M."/>
            <person name="Cabau C."/>
            <person name="Klopp C."/>
            <person name="Thompson A.W."/>
            <person name="Robinson-Rechavi M."/>
            <person name="Braasch I."/>
            <person name="Lecointre G."/>
            <person name="Bobe J."/>
            <person name="Postlethwait J.H."/>
            <person name="Berthelot C."/>
            <person name="Roest Crollius H."/>
            <person name="Guiguen Y."/>
        </authorList>
    </citation>
    <scope>NUCLEOTIDE SEQUENCE</scope>
    <source>
        <strain evidence="5">NC1722</strain>
    </source>
</reference>
<feature type="region of interest" description="Disordered" evidence="3">
    <location>
        <begin position="199"/>
        <end position="226"/>
    </location>
</feature>
<dbReference type="EMBL" id="JAINUG010001210">
    <property type="protein sequence ID" value="KAJ8358050.1"/>
    <property type="molecule type" value="Genomic_DNA"/>
</dbReference>
<keyword evidence="6" id="KW-1185">Reference proteome</keyword>
<evidence type="ECO:0000259" key="4">
    <source>
        <dbReference type="Pfam" id="PF04825"/>
    </source>
</evidence>
<dbReference type="InterPro" id="IPR006910">
    <property type="entry name" value="Rad21_Rec8_N"/>
</dbReference>
<dbReference type="GO" id="GO:0030893">
    <property type="term" value="C:meiotic cohesin complex"/>
    <property type="evidence" value="ECO:0007669"/>
    <property type="project" value="TreeGrafter"/>
</dbReference>
<feature type="domain" description="Rad21/Rec8-like protein N-terminal" evidence="4">
    <location>
        <begin position="18"/>
        <end position="65"/>
    </location>
</feature>
<keyword evidence="2" id="KW-0539">Nucleus</keyword>
<organism evidence="5 6">
    <name type="scientific">Aldrovandia affinis</name>
    <dbReference type="NCBI Taxonomy" id="143900"/>
    <lineage>
        <taxon>Eukaryota</taxon>
        <taxon>Metazoa</taxon>
        <taxon>Chordata</taxon>
        <taxon>Craniata</taxon>
        <taxon>Vertebrata</taxon>
        <taxon>Euteleostomi</taxon>
        <taxon>Actinopterygii</taxon>
        <taxon>Neopterygii</taxon>
        <taxon>Teleostei</taxon>
        <taxon>Notacanthiformes</taxon>
        <taxon>Halosauridae</taxon>
        <taxon>Aldrovandia</taxon>
    </lineage>
</organism>
<dbReference type="PANTHER" id="PTHR12585:SF27">
    <property type="entry name" value="MEIOTIC RECOMBINATION PROTEIN REC8 HOMOLOG"/>
    <property type="match status" value="1"/>
</dbReference>
<evidence type="ECO:0000256" key="2">
    <source>
        <dbReference type="ARBA" id="ARBA00023242"/>
    </source>
</evidence>
<dbReference type="PANTHER" id="PTHR12585">
    <property type="entry name" value="SCC1 / RAD21 FAMILY MEMBER"/>
    <property type="match status" value="1"/>
</dbReference>
<evidence type="ECO:0000313" key="5">
    <source>
        <dbReference type="EMBL" id="KAJ8358050.1"/>
    </source>
</evidence>
<dbReference type="InterPro" id="IPR039781">
    <property type="entry name" value="Rad21/Rec8-like"/>
</dbReference>